<dbReference type="AGR" id="WB:WBGene00013257"/>
<dbReference type="OrthoDB" id="5840582at2759"/>
<dbReference type="EMBL" id="BX284602">
    <property type="protein sequence ID" value="CAB4116449.1"/>
    <property type="molecule type" value="Genomic_DNA"/>
</dbReference>
<accession>A0A6J5KJM3</accession>
<evidence type="ECO:0000256" key="1">
    <source>
        <dbReference type="SAM" id="MobiDB-lite"/>
    </source>
</evidence>
<dbReference type="InParanoid" id="A0A6J5KJM3"/>
<dbReference type="AlphaFoldDB" id="A0A6J5KJM3"/>
<keyword evidence="4" id="KW-1185">Reference proteome</keyword>
<reference evidence="3 4" key="1">
    <citation type="journal article" date="1998" name="Science">
        <title>Genome sequence of the nematode C. elegans: a platform for investigating biology.</title>
        <authorList>
            <consortium name="The C. elegans sequencing consortium"/>
            <person name="Sulson J.E."/>
            <person name="Waterston R."/>
        </authorList>
    </citation>
    <scope>NUCLEOTIDE SEQUENCE [LARGE SCALE GENOMIC DNA]</scope>
    <source>
        <strain evidence="3 4">Bristol N2</strain>
    </source>
</reference>
<evidence type="ECO:0000313" key="5">
    <source>
        <dbReference type="WormBase" id="Y57A10A.14b"/>
    </source>
</evidence>
<dbReference type="WormBase" id="Y57A10A.14b">
    <property type="protein sequence ID" value="CE54211"/>
    <property type="gene ID" value="WBGene00013257"/>
</dbReference>
<organism evidence="3 4">
    <name type="scientific">Caenorhabditis elegans</name>
    <dbReference type="NCBI Taxonomy" id="6239"/>
    <lineage>
        <taxon>Eukaryota</taxon>
        <taxon>Metazoa</taxon>
        <taxon>Ecdysozoa</taxon>
        <taxon>Nematoda</taxon>
        <taxon>Chromadorea</taxon>
        <taxon>Rhabditida</taxon>
        <taxon>Rhabditina</taxon>
        <taxon>Rhabditomorpha</taxon>
        <taxon>Rhabditoidea</taxon>
        <taxon>Rhabditidae</taxon>
        <taxon>Peloderinae</taxon>
        <taxon>Caenorhabditis</taxon>
    </lineage>
</organism>
<evidence type="ECO:0000313" key="4">
    <source>
        <dbReference type="Proteomes" id="UP000001940"/>
    </source>
</evidence>
<keyword evidence="2" id="KW-0472">Membrane</keyword>
<sequence length="203" mass="23236">MELEVISTLDSNSSRINIFDVFDNSPTSSSLSDSDPSLLIEEEEPPNPKKRAELYQWLNTSYYGSIIRKVSAQVPYQPDYVRIEDNSTIPIFDNEEDYNEIVGGAEGNSLLNEHKIQIDLQPSSTGSRRSTESYELCKSCTSRYTRHRTTYHARIIWLILTTVALSSSFFPYGLFSVVLLLFIPPQIRRPICKKCRTSSFWGF</sequence>
<gene>
    <name evidence="3" type="ORF">CELE_Y57A10A.14</name>
    <name evidence="3 5" type="ORF">Y57A10A.14</name>
</gene>
<evidence type="ECO:0000256" key="2">
    <source>
        <dbReference type="SAM" id="Phobius"/>
    </source>
</evidence>
<keyword evidence="2" id="KW-1133">Transmembrane helix</keyword>
<protein>
    <submittedName>
        <fullName evidence="3">LITAF domain-containing protein</fullName>
    </submittedName>
</protein>
<feature type="transmembrane region" description="Helical" evidence="2">
    <location>
        <begin position="155"/>
        <end position="183"/>
    </location>
</feature>
<evidence type="ECO:0000313" key="3">
    <source>
        <dbReference type="EMBL" id="CAB4116449.1"/>
    </source>
</evidence>
<keyword evidence="2" id="KW-0812">Transmembrane</keyword>
<dbReference type="FunCoup" id="A0A6J5KJM3">
    <property type="interactions" value="308"/>
</dbReference>
<feature type="compositionally biased region" description="Low complexity" evidence="1">
    <location>
        <begin position="26"/>
        <end position="39"/>
    </location>
</feature>
<dbReference type="Proteomes" id="UP000001940">
    <property type="component" value="Chromosome II"/>
</dbReference>
<feature type="region of interest" description="Disordered" evidence="1">
    <location>
        <begin position="26"/>
        <end position="47"/>
    </location>
</feature>
<proteinExistence type="predicted"/>
<name>A0A6J5KJM3_CAEEL</name>